<proteinExistence type="predicted"/>
<sequence>MSIDKKNNYDFGIVGLGVMVLIGKVSFTHFGIKEKKLEGSINILLKHKKAAFISKSRFL</sequence>
<dbReference type="Proteomes" id="UP000251241">
    <property type="component" value="Unassembled WGS sequence"/>
</dbReference>
<evidence type="ECO:0000313" key="2">
    <source>
        <dbReference type="Proteomes" id="UP000251241"/>
    </source>
</evidence>
<gene>
    <name evidence="1" type="ORF">NCTC11343_01036</name>
</gene>
<reference evidence="1 2" key="1">
    <citation type="submission" date="2018-06" db="EMBL/GenBank/DDBJ databases">
        <authorList>
            <consortium name="Pathogen Informatics"/>
            <person name="Doyle S."/>
        </authorList>
    </citation>
    <scope>NUCLEOTIDE SEQUENCE [LARGE SCALE GENOMIC DNA]</scope>
    <source>
        <strain evidence="1 2">NCTC11343</strain>
    </source>
</reference>
<name>A0A2X2JBP5_SPHMU</name>
<organism evidence="1 2">
    <name type="scientific">Sphingobacterium multivorum</name>
    <dbReference type="NCBI Taxonomy" id="28454"/>
    <lineage>
        <taxon>Bacteria</taxon>
        <taxon>Pseudomonadati</taxon>
        <taxon>Bacteroidota</taxon>
        <taxon>Sphingobacteriia</taxon>
        <taxon>Sphingobacteriales</taxon>
        <taxon>Sphingobacteriaceae</taxon>
        <taxon>Sphingobacterium</taxon>
    </lineage>
</organism>
<dbReference type="AlphaFoldDB" id="A0A2X2JBP5"/>
<dbReference type="EMBL" id="UAUU01000002">
    <property type="protein sequence ID" value="SPZ84495.1"/>
    <property type="molecule type" value="Genomic_DNA"/>
</dbReference>
<dbReference type="GeneID" id="97178554"/>
<evidence type="ECO:0000313" key="1">
    <source>
        <dbReference type="EMBL" id="SPZ84495.1"/>
    </source>
</evidence>
<protein>
    <submittedName>
        <fullName evidence="1">Uncharacterized protein</fullName>
    </submittedName>
</protein>
<accession>A0A2X2JBP5</accession>
<dbReference type="RefSeq" id="WP_070561606.1">
    <property type="nucleotide sequence ID" value="NZ_CP069793.1"/>
</dbReference>